<name>E9CWF6_COCPS</name>
<reference evidence="2" key="1">
    <citation type="journal article" date="2010" name="Genome Res.">
        <title>Population genomic sequencing of Coccidioides fungi reveals recent hybridization and transposon control.</title>
        <authorList>
            <person name="Neafsey D.E."/>
            <person name="Barker B.M."/>
            <person name="Sharpton T.J."/>
            <person name="Stajich J.E."/>
            <person name="Park D.J."/>
            <person name="Whiston E."/>
            <person name="Hung C.-Y."/>
            <person name="McMahan C."/>
            <person name="White J."/>
            <person name="Sykes S."/>
            <person name="Heiman D."/>
            <person name="Young S."/>
            <person name="Zeng Q."/>
            <person name="Abouelleil A."/>
            <person name="Aftuck L."/>
            <person name="Bessette D."/>
            <person name="Brown A."/>
            <person name="FitzGerald M."/>
            <person name="Lui A."/>
            <person name="Macdonald J.P."/>
            <person name="Priest M."/>
            <person name="Orbach M.J."/>
            <person name="Galgiani J.N."/>
            <person name="Kirkland T.N."/>
            <person name="Cole G.T."/>
            <person name="Birren B.W."/>
            <person name="Henn M.R."/>
            <person name="Taylor J.W."/>
            <person name="Rounsley S.D."/>
        </authorList>
    </citation>
    <scope>NUCLEOTIDE SEQUENCE [LARGE SCALE GENOMIC DNA]</scope>
    <source>
        <strain evidence="2">RMSCC 757 / Silveira</strain>
    </source>
</reference>
<sequence length="67" mass="7717">MHAGLVGYFQVFCALGLKNVDQTSRSDSFFPLLVVTHNNWDLEMLSYPNRWHTHWPSCGTGNQDGYR</sequence>
<proteinExistence type="predicted"/>
<evidence type="ECO:0000313" key="2">
    <source>
        <dbReference type="Proteomes" id="UP000002497"/>
    </source>
</evidence>
<keyword evidence="2" id="KW-1185">Reference proteome</keyword>
<reference evidence="2" key="2">
    <citation type="submission" date="2010-03" db="EMBL/GenBank/DDBJ databases">
        <title>The genome sequence of Coccidioides posadasii strain Silveira.</title>
        <authorList>
            <consortium name="The Broad Institute Genome Sequencing Center for Infectious Disease"/>
            <person name="Neafsey D."/>
            <person name="Orbach M."/>
            <person name="Henn M.R."/>
            <person name="Cole G.T."/>
            <person name="Galgiani J."/>
            <person name="Gardner M.J."/>
            <person name="Kirkland T.N."/>
            <person name="Taylor J.W."/>
            <person name="Young S.K."/>
            <person name="Zeng Q."/>
            <person name="Koehrsen M."/>
            <person name="Alvarado L."/>
            <person name="Berlin A."/>
            <person name="Borenstein D."/>
            <person name="Chapman S.B."/>
            <person name="Chen Z."/>
            <person name="Engels R."/>
            <person name="Freedman E."/>
            <person name="Gellesch M."/>
            <person name="Goldberg J."/>
            <person name="Griggs A."/>
            <person name="Gujja S."/>
            <person name="Heilman E."/>
            <person name="Heiman D."/>
            <person name="Howarth C."/>
            <person name="Jen D."/>
            <person name="Larson L."/>
            <person name="Mehta T."/>
            <person name="Neiman D."/>
            <person name="Park D."/>
            <person name="Pearson M."/>
            <person name="Richards J."/>
            <person name="Roberts A."/>
            <person name="Saif S."/>
            <person name="Shea T."/>
            <person name="Shenoy N."/>
            <person name="Sisk P."/>
            <person name="Stolte C."/>
            <person name="Sykes S."/>
            <person name="Walk T."/>
            <person name="White J."/>
            <person name="Yandava C."/>
            <person name="Haas B."/>
            <person name="Nusbaum C."/>
            <person name="Birren B."/>
        </authorList>
    </citation>
    <scope>NUCLEOTIDE SEQUENCE [LARGE SCALE GENOMIC DNA]</scope>
    <source>
        <strain evidence="2">RMSCC 757 / Silveira</strain>
    </source>
</reference>
<dbReference type="AlphaFoldDB" id="E9CWF6"/>
<dbReference type="EMBL" id="GL636487">
    <property type="protein sequence ID" value="EFW21632.1"/>
    <property type="molecule type" value="Genomic_DNA"/>
</dbReference>
<accession>E9CWF6</accession>
<dbReference type="VEuPathDB" id="FungiDB:CPSG_01789"/>
<dbReference type="HOGENOM" id="CLU_2812161_0_0_1"/>
<gene>
    <name evidence="1" type="ORF">CPSG_01789</name>
</gene>
<protein>
    <submittedName>
        <fullName evidence="1">Uncharacterized protein</fullName>
    </submittedName>
</protein>
<evidence type="ECO:0000313" key="1">
    <source>
        <dbReference type="EMBL" id="EFW21632.1"/>
    </source>
</evidence>
<organism evidence="2">
    <name type="scientific">Coccidioides posadasii (strain RMSCC 757 / Silveira)</name>
    <name type="common">Valley fever fungus</name>
    <dbReference type="NCBI Taxonomy" id="443226"/>
    <lineage>
        <taxon>Eukaryota</taxon>
        <taxon>Fungi</taxon>
        <taxon>Dikarya</taxon>
        <taxon>Ascomycota</taxon>
        <taxon>Pezizomycotina</taxon>
        <taxon>Eurotiomycetes</taxon>
        <taxon>Eurotiomycetidae</taxon>
        <taxon>Onygenales</taxon>
        <taxon>Onygenaceae</taxon>
        <taxon>Coccidioides</taxon>
    </lineage>
</organism>
<dbReference type="Proteomes" id="UP000002497">
    <property type="component" value="Unassembled WGS sequence"/>
</dbReference>